<dbReference type="PROSITE" id="PS00018">
    <property type="entry name" value="EF_HAND_1"/>
    <property type="match status" value="4"/>
</dbReference>
<feature type="domain" description="EF-hand" evidence="3">
    <location>
        <begin position="75"/>
        <end position="110"/>
    </location>
</feature>
<gene>
    <name evidence="4" type="ORF">ECPE_LOCUS2565</name>
</gene>
<dbReference type="Proteomes" id="UP000272942">
    <property type="component" value="Unassembled WGS sequence"/>
</dbReference>
<evidence type="ECO:0000313" key="6">
    <source>
        <dbReference type="WBParaSite" id="ECPE_0000256501-mRNA-1"/>
    </source>
</evidence>
<dbReference type="InterPro" id="IPR018247">
    <property type="entry name" value="EF_Hand_1_Ca_BS"/>
</dbReference>
<organism evidence="6">
    <name type="scientific">Echinostoma caproni</name>
    <dbReference type="NCBI Taxonomy" id="27848"/>
    <lineage>
        <taxon>Eukaryota</taxon>
        <taxon>Metazoa</taxon>
        <taxon>Spiralia</taxon>
        <taxon>Lophotrochozoa</taxon>
        <taxon>Platyhelminthes</taxon>
        <taxon>Trematoda</taxon>
        <taxon>Digenea</taxon>
        <taxon>Plagiorchiida</taxon>
        <taxon>Echinostomata</taxon>
        <taxon>Echinostomatoidea</taxon>
        <taxon>Echinostomatidae</taxon>
        <taxon>Echinostoma</taxon>
    </lineage>
</organism>
<sequence length="142" mass="16424">MMQEEEKRLLEKFKQMDKDGSGSLSRKEVKRCMRACGFDDCFINDFIKTFDLDGDGNITLAEYERVLNIVPAHEKELAMWRNVFHEVDTDHSGKISVSELEVLMKDMGYDCHASDLKCWLSAQDLDKDGELSLNEFLSFISR</sequence>
<accession>A0A183A6I0</accession>
<dbReference type="Pfam" id="PF13499">
    <property type="entry name" value="EF-hand_7"/>
    <property type="match status" value="2"/>
</dbReference>
<dbReference type="PROSITE" id="PS50222">
    <property type="entry name" value="EF_HAND_2"/>
    <property type="match status" value="3"/>
</dbReference>
<dbReference type="FunFam" id="1.10.238.10:FF:000001">
    <property type="entry name" value="Calmodulin 1"/>
    <property type="match status" value="1"/>
</dbReference>
<keyword evidence="1" id="KW-0677">Repeat</keyword>
<dbReference type="GO" id="GO:0005509">
    <property type="term" value="F:calcium ion binding"/>
    <property type="evidence" value="ECO:0007669"/>
    <property type="project" value="InterPro"/>
</dbReference>
<feature type="domain" description="EF-hand" evidence="3">
    <location>
        <begin position="4"/>
        <end position="39"/>
    </location>
</feature>
<dbReference type="CDD" id="cd00051">
    <property type="entry name" value="EFh"/>
    <property type="match status" value="1"/>
</dbReference>
<dbReference type="AlphaFoldDB" id="A0A183A6I0"/>
<evidence type="ECO:0000256" key="2">
    <source>
        <dbReference type="ARBA" id="ARBA00022837"/>
    </source>
</evidence>
<dbReference type="SUPFAM" id="SSF47473">
    <property type="entry name" value="EF-hand"/>
    <property type="match status" value="1"/>
</dbReference>
<evidence type="ECO:0000313" key="4">
    <source>
        <dbReference type="EMBL" id="VDP66819.1"/>
    </source>
</evidence>
<dbReference type="InterPro" id="IPR050145">
    <property type="entry name" value="Centrin_CML-like"/>
</dbReference>
<evidence type="ECO:0000313" key="5">
    <source>
        <dbReference type="Proteomes" id="UP000272942"/>
    </source>
</evidence>
<name>A0A183A6I0_9TREM</name>
<reference evidence="4 5" key="2">
    <citation type="submission" date="2018-11" db="EMBL/GenBank/DDBJ databases">
        <authorList>
            <consortium name="Pathogen Informatics"/>
        </authorList>
    </citation>
    <scope>NUCLEOTIDE SEQUENCE [LARGE SCALE GENOMIC DNA]</scope>
    <source>
        <strain evidence="4 5">Egypt</strain>
    </source>
</reference>
<dbReference type="OrthoDB" id="418595at2759"/>
<keyword evidence="2" id="KW-0106">Calcium</keyword>
<dbReference type="EMBL" id="UZAN01039701">
    <property type="protein sequence ID" value="VDP66819.1"/>
    <property type="molecule type" value="Genomic_DNA"/>
</dbReference>
<protein>
    <submittedName>
        <fullName evidence="6">EF hand</fullName>
    </submittedName>
</protein>
<keyword evidence="5" id="KW-1185">Reference proteome</keyword>
<dbReference type="SMART" id="SM00054">
    <property type="entry name" value="EFh"/>
    <property type="match status" value="4"/>
</dbReference>
<dbReference type="PANTHER" id="PTHR23050">
    <property type="entry name" value="CALCIUM BINDING PROTEIN"/>
    <property type="match status" value="1"/>
</dbReference>
<evidence type="ECO:0000259" key="3">
    <source>
        <dbReference type="PROSITE" id="PS50222"/>
    </source>
</evidence>
<reference evidence="6" key="1">
    <citation type="submission" date="2016-06" db="UniProtKB">
        <authorList>
            <consortium name="WormBaseParasite"/>
        </authorList>
    </citation>
    <scope>IDENTIFICATION</scope>
</reference>
<dbReference type="WBParaSite" id="ECPE_0000256501-mRNA-1">
    <property type="protein sequence ID" value="ECPE_0000256501-mRNA-1"/>
    <property type="gene ID" value="ECPE_0000256501"/>
</dbReference>
<feature type="domain" description="EF-hand" evidence="3">
    <location>
        <begin position="43"/>
        <end position="73"/>
    </location>
</feature>
<evidence type="ECO:0000256" key="1">
    <source>
        <dbReference type="ARBA" id="ARBA00022737"/>
    </source>
</evidence>
<proteinExistence type="predicted"/>
<dbReference type="InterPro" id="IPR011992">
    <property type="entry name" value="EF-hand-dom_pair"/>
</dbReference>
<dbReference type="InterPro" id="IPR002048">
    <property type="entry name" value="EF_hand_dom"/>
</dbReference>
<dbReference type="Gene3D" id="1.10.238.10">
    <property type="entry name" value="EF-hand"/>
    <property type="match status" value="2"/>
</dbReference>